<protein>
    <submittedName>
        <fullName evidence="2">Uncharacterized protein</fullName>
    </submittedName>
</protein>
<accession>L5K9B1</accession>
<sequence length="73" mass="7947">MVMTDAQQRLQVDTHADGDGELSGVPPQPQLRCFSWFRGPAPPGTELTSCTCPGPPGETGFFINDKMSGNRFY</sequence>
<evidence type="ECO:0000256" key="1">
    <source>
        <dbReference type="SAM" id="MobiDB-lite"/>
    </source>
</evidence>
<dbReference type="Proteomes" id="UP000010552">
    <property type="component" value="Unassembled WGS sequence"/>
</dbReference>
<feature type="region of interest" description="Disordered" evidence="1">
    <location>
        <begin position="1"/>
        <end position="27"/>
    </location>
</feature>
<feature type="compositionally biased region" description="Polar residues" evidence="1">
    <location>
        <begin position="1"/>
        <end position="11"/>
    </location>
</feature>
<dbReference type="AlphaFoldDB" id="L5K9B1"/>
<dbReference type="InParanoid" id="L5K9B1"/>
<proteinExistence type="predicted"/>
<dbReference type="EMBL" id="KB030924">
    <property type="protein sequence ID" value="ELK08115.1"/>
    <property type="molecule type" value="Genomic_DNA"/>
</dbReference>
<name>L5K9B1_PTEAL</name>
<organism evidence="2 3">
    <name type="scientific">Pteropus alecto</name>
    <name type="common">Black flying fox</name>
    <dbReference type="NCBI Taxonomy" id="9402"/>
    <lineage>
        <taxon>Eukaryota</taxon>
        <taxon>Metazoa</taxon>
        <taxon>Chordata</taxon>
        <taxon>Craniata</taxon>
        <taxon>Vertebrata</taxon>
        <taxon>Euteleostomi</taxon>
        <taxon>Mammalia</taxon>
        <taxon>Eutheria</taxon>
        <taxon>Laurasiatheria</taxon>
        <taxon>Chiroptera</taxon>
        <taxon>Yinpterochiroptera</taxon>
        <taxon>Pteropodoidea</taxon>
        <taxon>Pteropodidae</taxon>
        <taxon>Pteropodinae</taxon>
        <taxon>Pteropus</taxon>
    </lineage>
</organism>
<keyword evidence="3" id="KW-1185">Reference proteome</keyword>
<evidence type="ECO:0000313" key="3">
    <source>
        <dbReference type="Proteomes" id="UP000010552"/>
    </source>
</evidence>
<gene>
    <name evidence="2" type="ORF">PAL_GLEAN10001866</name>
</gene>
<reference evidence="3" key="1">
    <citation type="journal article" date="2013" name="Science">
        <title>Comparative analysis of bat genomes provides insight into the evolution of flight and immunity.</title>
        <authorList>
            <person name="Zhang G."/>
            <person name="Cowled C."/>
            <person name="Shi Z."/>
            <person name="Huang Z."/>
            <person name="Bishop-Lilly K.A."/>
            <person name="Fang X."/>
            <person name="Wynne J.W."/>
            <person name="Xiong Z."/>
            <person name="Baker M.L."/>
            <person name="Zhao W."/>
            <person name="Tachedjian M."/>
            <person name="Zhu Y."/>
            <person name="Zhou P."/>
            <person name="Jiang X."/>
            <person name="Ng J."/>
            <person name="Yang L."/>
            <person name="Wu L."/>
            <person name="Xiao J."/>
            <person name="Feng Y."/>
            <person name="Chen Y."/>
            <person name="Sun X."/>
            <person name="Zhang Y."/>
            <person name="Marsh G.A."/>
            <person name="Crameri G."/>
            <person name="Broder C.C."/>
            <person name="Frey K.G."/>
            <person name="Wang L.F."/>
            <person name="Wang J."/>
        </authorList>
    </citation>
    <scope>NUCLEOTIDE SEQUENCE [LARGE SCALE GENOMIC DNA]</scope>
</reference>
<evidence type="ECO:0000313" key="2">
    <source>
        <dbReference type="EMBL" id="ELK08115.1"/>
    </source>
</evidence>